<dbReference type="EMBL" id="CP043046">
    <property type="protein sequence ID" value="QEI05754.1"/>
    <property type="molecule type" value="Genomic_DNA"/>
</dbReference>
<dbReference type="InterPro" id="IPR036890">
    <property type="entry name" value="HATPase_C_sf"/>
</dbReference>
<name>A0A5C0AVW5_9BURK</name>
<dbReference type="OrthoDB" id="9804645at2"/>
<proteinExistence type="predicted"/>
<protein>
    <recommendedName>
        <fullName evidence="3">histidine kinase</fullName>
        <ecNumber evidence="3">2.7.13.3</ecNumber>
    </recommendedName>
</protein>
<dbReference type="SMART" id="SM00304">
    <property type="entry name" value="HAMP"/>
    <property type="match status" value="1"/>
</dbReference>
<dbReference type="Pfam" id="PF00512">
    <property type="entry name" value="HisKA"/>
    <property type="match status" value="1"/>
</dbReference>
<dbReference type="AlphaFoldDB" id="A0A5C0AVW5"/>
<evidence type="ECO:0000313" key="16">
    <source>
        <dbReference type="Proteomes" id="UP000325161"/>
    </source>
</evidence>
<dbReference type="CDD" id="cd06225">
    <property type="entry name" value="HAMP"/>
    <property type="match status" value="1"/>
</dbReference>
<dbReference type="Proteomes" id="UP000325161">
    <property type="component" value="Chromosome"/>
</dbReference>
<dbReference type="Gene3D" id="6.10.340.10">
    <property type="match status" value="1"/>
</dbReference>
<dbReference type="InterPro" id="IPR050428">
    <property type="entry name" value="TCS_sensor_his_kinase"/>
</dbReference>
<dbReference type="SUPFAM" id="SSF55874">
    <property type="entry name" value="ATPase domain of HSP90 chaperone/DNA topoisomerase II/histidine kinase"/>
    <property type="match status" value="1"/>
</dbReference>
<dbReference type="PROSITE" id="PS50109">
    <property type="entry name" value="HIS_KIN"/>
    <property type="match status" value="1"/>
</dbReference>
<feature type="compositionally biased region" description="Basic and acidic residues" evidence="11">
    <location>
        <begin position="90"/>
        <end position="114"/>
    </location>
</feature>
<evidence type="ECO:0000259" key="14">
    <source>
        <dbReference type="PROSITE" id="PS50885"/>
    </source>
</evidence>
<evidence type="ECO:0000256" key="6">
    <source>
        <dbReference type="ARBA" id="ARBA00022692"/>
    </source>
</evidence>
<organism evidence="15 16">
    <name type="scientific">Pigmentiphaga aceris</name>
    <dbReference type="NCBI Taxonomy" id="1940612"/>
    <lineage>
        <taxon>Bacteria</taxon>
        <taxon>Pseudomonadati</taxon>
        <taxon>Pseudomonadota</taxon>
        <taxon>Betaproteobacteria</taxon>
        <taxon>Burkholderiales</taxon>
        <taxon>Alcaligenaceae</taxon>
        <taxon>Pigmentiphaga</taxon>
    </lineage>
</organism>
<dbReference type="FunFam" id="3.30.565.10:FF:000006">
    <property type="entry name" value="Sensor histidine kinase WalK"/>
    <property type="match status" value="1"/>
</dbReference>
<dbReference type="InterPro" id="IPR005467">
    <property type="entry name" value="His_kinase_dom"/>
</dbReference>
<feature type="region of interest" description="Disordered" evidence="11">
    <location>
        <begin position="133"/>
        <end position="152"/>
    </location>
</feature>
<keyword evidence="9" id="KW-0902">Two-component regulatory system</keyword>
<dbReference type="Pfam" id="PF00672">
    <property type="entry name" value="HAMP"/>
    <property type="match status" value="1"/>
</dbReference>
<comment type="catalytic activity">
    <reaction evidence="1">
        <text>ATP + protein L-histidine = ADP + protein N-phospho-L-histidine.</text>
        <dbReference type="EC" id="2.7.13.3"/>
    </reaction>
</comment>
<dbReference type="PROSITE" id="PS50885">
    <property type="entry name" value="HAMP"/>
    <property type="match status" value="1"/>
</dbReference>
<evidence type="ECO:0000256" key="2">
    <source>
        <dbReference type="ARBA" id="ARBA00004429"/>
    </source>
</evidence>
<evidence type="ECO:0000313" key="15">
    <source>
        <dbReference type="EMBL" id="QEI05754.1"/>
    </source>
</evidence>
<keyword evidence="8 12" id="KW-1133">Transmembrane helix</keyword>
<dbReference type="SUPFAM" id="SSF158472">
    <property type="entry name" value="HAMP domain-like"/>
    <property type="match status" value="1"/>
</dbReference>
<keyword evidence="16" id="KW-1185">Reference proteome</keyword>
<dbReference type="Gene3D" id="1.10.287.130">
    <property type="match status" value="1"/>
</dbReference>
<sequence length="503" mass="55964">MRFGITFKLFAVILATCIVVTLAMGAAVRYSFESGFRDYVRERETRRATELSSSLAQMYRDRGSWDELRENPSLWGRALRAATSRYAAERERERQARELERQEREAAERARAEAAKGVPPGTTGPAARRVNELRREREAAPPPPPPPPYSLIDSEEKLVAGAPVDGREGAIRRPVEVDGQTVGWLLQFPPARGPDDNDNRFQERQENATWVIVGLSALLAALVSILLARIFLAPVRRLASATQRLAAGDYETRVRPGAQDELGQLAEDFNRLANTLEKNEQLRRNLVADISHELRTPLAVLRAEIEALEDGIRPLTPDTLASLQSEVAMLNKLIDDLHELSLADEGALTYRMTDVDLASLLEVAAHGFRERYRQKGLQLDTEVSPRLPQLRGDPQRLRQLLNNLLENSLRYTDEGGRVQVLLSADNQGTRLDVRDSSPGVPEELLPRLFERLFRVDGSRNREAGGTGLGLAICQRIVEAHGGTITARPSPLGGVWMAITFPNS</sequence>
<dbReference type="CDD" id="cd00082">
    <property type="entry name" value="HisKA"/>
    <property type="match status" value="1"/>
</dbReference>
<comment type="subcellular location">
    <subcellularLocation>
        <location evidence="2">Cell inner membrane</location>
        <topology evidence="2">Multi-pass membrane protein</topology>
    </subcellularLocation>
</comment>
<keyword evidence="5" id="KW-0808">Transferase</keyword>
<dbReference type="GO" id="GO:0000155">
    <property type="term" value="F:phosphorelay sensor kinase activity"/>
    <property type="evidence" value="ECO:0007669"/>
    <property type="project" value="InterPro"/>
</dbReference>
<evidence type="ECO:0000256" key="11">
    <source>
        <dbReference type="SAM" id="MobiDB-lite"/>
    </source>
</evidence>
<dbReference type="InterPro" id="IPR003594">
    <property type="entry name" value="HATPase_dom"/>
</dbReference>
<evidence type="ECO:0000256" key="10">
    <source>
        <dbReference type="ARBA" id="ARBA00023136"/>
    </source>
</evidence>
<keyword evidence="10 12" id="KW-0472">Membrane</keyword>
<dbReference type="InterPro" id="IPR003661">
    <property type="entry name" value="HisK_dim/P_dom"/>
</dbReference>
<dbReference type="KEGG" id="pacr:FXN63_07765"/>
<dbReference type="SUPFAM" id="SSF47384">
    <property type="entry name" value="Homodimeric domain of signal transducing histidine kinase"/>
    <property type="match status" value="1"/>
</dbReference>
<evidence type="ECO:0000256" key="1">
    <source>
        <dbReference type="ARBA" id="ARBA00000085"/>
    </source>
</evidence>
<evidence type="ECO:0000256" key="4">
    <source>
        <dbReference type="ARBA" id="ARBA00022553"/>
    </source>
</evidence>
<dbReference type="InterPro" id="IPR003660">
    <property type="entry name" value="HAMP_dom"/>
</dbReference>
<dbReference type="RefSeq" id="WP_148814137.1">
    <property type="nucleotide sequence ID" value="NZ_CP043046.1"/>
</dbReference>
<dbReference type="NCBIfam" id="NF012163">
    <property type="entry name" value="BaeS_SmeS"/>
    <property type="match status" value="1"/>
</dbReference>
<dbReference type="EC" id="2.7.13.3" evidence="3"/>
<evidence type="ECO:0000256" key="12">
    <source>
        <dbReference type="SAM" id="Phobius"/>
    </source>
</evidence>
<evidence type="ECO:0000256" key="8">
    <source>
        <dbReference type="ARBA" id="ARBA00022989"/>
    </source>
</evidence>
<evidence type="ECO:0000256" key="9">
    <source>
        <dbReference type="ARBA" id="ARBA00023012"/>
    </source>
</evidence>
<keyword evidence="4" id="KW-0597">Phosphoprotein</keyword>
<keyword evidence="6 12" id="KW-0812">Transmembrane</keyword>
<gene>
    <name evidence="15" type="primary">baeS</name>
    <name evidence="15" type="ORF">FXN63_07765</name>
</gene>
<dbReference type="GO" id="GO:0005886">
    <property type="term" value="C:plasma membrane"/>
    <property type="evidence" value="ECO:0007669"/>
    <property type="project" value="UniProtKB-SubCell"/>
</dbReference>
<evidence type="ECO:0000259" key="13">
    <source>
        <dbReference type="PROSITE" id="PS50109"/>
    </source>
</evidence>
<feature type="compositionally biased region" description="Pro residues" evidence="11">
    <location>
        <begin position="140"/>
        <end position="149"/>
    </location>
</feature>
<dbReference type="SMART" id="SM00387">
    <property type="entry name" value="HATPase_c"/>
    <property type="match status" value="1"/>
</dbReference>
<dbReference type="PRINTS" id="PR00344">
    <property type="entry name" value="BCTRLSENSOR"/>
</dbReference>
<reference evidence="15 16" key="1">
    <citation type="submission" date="2019-08" db="EMBL/GenBank/DDBJ databases">
        <title>Amphibian skin-associated Pigmentiphaga: genome sequence and occurrence across geography and hosts.</title>
        <authorList>
            <person name="Bletz M.C."/>
            <person name="Bunk B."/>
            <person name="Sproeer C."/>
            <person name="Biwer P."/>
            <person name="Reiter S."/>
            <person name="Rabemananjara F.C.E."/>
            <person name="Schulz S."/>
            <person name="Overmann J."/>
            <person name="Vences M."/>
        </authorList>
    </citation>
    <scope>NUCLEOTIDE SEQUENCE [LARGE SCALE GENOMIC DNA]</scope>
    <source>
        <strain evidence="15 16">Mada1488</strain>
    </source>
</reference>
<feature type="region of interest" description="Disordered" evidence="11">
    <location>
        <begin position="90"/>
        <end position="126"/>
    </location>
</feature>
<evidence type="ECO:0000256" key="5">
    <source>
        <dbReference type="ARBA" id="ARBA00022679"/>
    </source>
</evidence>
<evidence type="ECO:0000256" key="7">
    <source>
        <dbReference type="ARBA" id="ARBA00022777"/>
    </source>
</evidence>
<dbReference type="PANTHER" id="PTHR45436:SF5">
    <property type="entry name" value="SENSOR HISTIDINE KINASE TRCS"/>
    <property type="match status" value="1"/>
</dbReference>
<keyword evidence="7 15" id="KW-0418">Kinase</keyword>
<feature type="domain" description="Histidine kinase" evidence="13">
    <location>
        <begin position="289"/>
        <end position="503"/>
    </location>
</feature>
<evidence type="ECO:0000256" key="3">
    <source>
        <dbReference type="ARBA" id="ARBA00012438"/>
    </source>
</evidence>
<dbReference type="PANTHER" id="PTHR45436">
    <property type="entry name" value="SENSOR HISTIDINE KINASE YKOH"/>
    <property type="match status" value="1"/>
</dbReference>
<feature type="transmembrane region" description="Helical" evidence="12">
    <location>
        <begin position="210"/>
        <end position="232"/>
    </location>
</feature>
<feature type="domain" description="HAMP" evidence="14">
    <location>
        <begin position="229"/>
        <end position="281"/>
    </location>
</feature>
<dbReference type="InterPro" id="IPR004358">
    <property type="entry name" value="Sig_transdc_His_kin-like_C"/>
</dbReference>
<dbReference type="SMART" id="SM00388">
    <property type="entry name" value="HisKA"/>
    <property type="match status" value="1"/>
</dbReference>
<dbReference type="Gene3D" id="3.30.565.10">
    <property type="entry name" value="Histidine kinase-like ATPase, C-terminal domain"/>
    <property type="match status" value="1"/>
</dbReference>
<dbReference type="InterPro" id="IPR036097">
    <property type="entry name" value="HisK_dim/P_sf"/>
</dbReference>
<dbReference type="Pfam" id="PF02518">
    <property type="entry name" value="HATPase_c"/>
    <property type="match status" value="1"/>
</dbReference>
<accession>A0A5C0AVW5</accession>